<feature type="region of interest" description="Disordered" evidence="1">
    <location>
        <begin position="1"/>
        <end position="43"/>
    </location>
</feature>
<feature type="region of interest" description="Disordered" evidence="1">
    <location>
        <begin position="256"/>
        <end position="279"/>
    </location>
</feature>
<dbReference type="Pfam" id="PF07004">
    <property type="entry name" value="SHIPPO-rpt"/>
    <property type="match status" value="2"/>
</dbReference>
<proteinExistence type="predicted"/>
<evidence type="ECO:0000313" key="2">
    <source>
        <dbReference type="EMBL" id="CAI2369365.1"/>
    </source>
</evidence>
<evidence type="ECO:0000313" key="3">
    <source>
        <dbReference type="Proteomes" id="UP001295684"/>
    </source>
</evidence>
<reference evidence="2" key="1">
    <citation type="submission" date="2023-07" db="EMBL/GenBank/DDBJ databases">
        <authorList>
            <consortium name="AG Swart"/>
            <person name="Singh M."/>
            <person name="Singh A."/>
            <person name="Seah K."/>
            <person name="Emmerich C."/>
        </authorList>
    </citation>
    <scope>NUCLEOTIDE SEQUENCE</scope>
    <source>
        <strain evidence="2">DP1</strain>
    </source>
</reference>
<feature type="compositionally biased region" description="Polar residues" evidence="1">
    <location>
        <begin position="14"/>
        <end position="32"/>
    </location>
</feature>
<comment type="caution">
    <text evidence="2">The sequence shown here is derived from an EMBL/GenBank/DDBJ whole genome shotgun (WGS) entry which is preliminary data.</text>
</comment>
<dbReference type="InterPro" id="IPR010736">
    <property type="entry name" value="SHIPPO-rpt"/>
</dbReference>
<evidence type="ECO:0000256" key="1">
    <source>
        <dbReference type="SAM" id="MobiDB-lite"/>
    </source>
</evidence>
<keyword evidence="3" id="KW-1185">Reference proteome</keyword>
<accession>A0AAD1UM10</accession>
<dbReference type="Proteomes" id="UP001295684">
    <property type="component" value="Unassembled WGS sequence"/>
</dbReference>
<gene>
    <name evidence="2" type="ORF">ECRASSUSDP1_LOCUS10664</name>
</gene>
<organism evidence="2 3">
    <name type="scientific">Euplotes crassus</name>
    <dbReference type="NCBI Taxonomy" id="5936"/>
    <lineage>
        <taxon>Eukaryota</taxon>
        <taxon>Sar</taxon>
        <taxon>Alveolata</taxon>
        <taxon>Ciliophora</taxon>
        <taxon>Intramacronucleata</taxon>
        <taxon>Spirotrichea</taxon>
        <taxon>Hypotrichia</taxon>
        <taxon>Euplotida</taxon>
        <taxon>Euplotidae</taxon>
        <taxon>Moneuplotes</taxon>
    </lineage>
</organism>
<protein>
    <submittedName>
        <fullName evidence="2">Uncharacterized protein</fullName>
    </submittedName>
</protein>
<feature type="compositionally biased region" description="Basic and acidic residues" evidence="1">
    <location>
        <begin position="256"/>
        <end position="270"/>
    </location>
</feature>
<dbReference type="EMBL" id="CAMPGE010010517">
    <property type="protein sequence ID" value="CAI2369365.1"/>
    <property type="molecule type" value="Genomic_DNA"/>
</dbReference>
<feature type="compositionally biased region" description="Acidic residues" evidence="1">
    <location>
        <begin position="1"/>
        <end position="10"/>
    </location>
</feature>
<dbReference type="AlphaFoldDB" id="A0AAD1UM10"/>
<name>A0AAD1UM10_EUPCR</name>
<feature type="compositionally biased region" description="Basic residues" evidence="1">
    <location>
        <begin position="118"/>
        <end position="130"/>
    </location>
</feature>
<sequence>MTEYSQDVEEVVVNSPNQVQKDNQSIQHSFFSAKSGDSRRSRYRNQYFSMNQSRSGVSKGDFNENPTFSSSIPSKYQHVLFLRKKFKGFNSSSDKHSFKKQAKRRFNCEPGPATYRIKPPKLKNYNKKHSSGFSSRGEMYTFEETSPGPCDYETTKPKNSICTVKYKKSSPNIKALEKDNPLSYVLPLTVNLFFKQNFPGPGEYSPQREIEDHVKNEYSSAFNSKSQRRFIINDKNNNFLKYSFQHKTIEEEMNKNLEKSKKRESKETPHRTISSSLITTKNRTRGNLSQDFANLGERLKTIQEHCGNQSFSSRGDISHNLDKEKNIYISSFALQGADRFGGSIFTQRKNLKALDPGRYGPKRPSKIKGGLIATNRKRLINDTVKEVPGPCYYSAKKSQARISFLFNRDQKWIQ</sequence>
<feature type="region of interest" description="Disordered" evidence="1">
    <location>
        <begin position="109"/>
        <end position="130"/>
    </location>
</feature>